<name>A0AA39T052_ACESA</name>
<evidence type="ECO:0000313" key="3">
    <source>
        <dbReference type="Proteomes" id="UP001168877"/>
    </source>
</evidence>
<reference evidence="2" key="1">
    <citation type="journal article" date="2022" name="Plant J.">
        <title>Strategies of tolerance reflected in two North American maple genomes.</title>
        <authorList>
            <person name="McEvoy S.L."/>
            <person name="Sezen U.U."/>
            <person name="Trouern-Trend A."/>
            <person name="McMahon S.M."/>
            <person name="Schaberg P.G."/>
            <person name="Yang J."/>
            <person name="Wegrzyn J.L."/>
            <person name="Swenson N.G."/>
        </authorList>
    </citation>
    <scope>NUCLEOTIDE SEQUENCE</scope>
    <source>
        <strain evidence="2">NS2018</strain>
    </source>
</reference>
<feature type="compositionally biased region" description="Acidic residues" evidence="1">
    <location>
        <begin position="1"/>
        <end position="15"/>
    </location>
</feature>
<reference evidence="2" key="2">
    <citation type="submission" date="2023-06" db="EMBL/GenBank/DDBJ databases">
        <authorList>
            <person name="Swenson N.G."/>
            <person name="Wegrzyn J.L."/>
            <person name="Mcevoy S.L."/>
        </authorList>
    </citation>
    <scope>NUCLEOTIDE SEQUENCE</scope>
    <source>
        <strain evidence="2">NS2018</strain>
        <tissue evidence="2">Leaf</tissue>
    </source>
</reference>
<dbReference type="EMBL" id="JAUESC010000003">
    <property type="protein sequence ID" value="KAK0600608.1"/>
    <property type="molecule type" value="Genomic_DNA"/>
</dbReference>
<evidence type="ECO:0000256" key="1">
    <source>
        <dbReference type="SAM" id="MobiDB-lite"/>
    </source>
</evidence>
<comment type="caution">
    <text evidence="2">The sequence shown here is derived from an EMBL/GenBank/DDBJ whole genome shotgun (WGS) entry which is preliminary data.</text>
</comment>
<proteinExistence type="predicted"/>
<gene>
    <name evidence="2" type="ORF">LWI29_016629</name>
</gene>
<feature type="region of interest" description="Disordered" evidence="1">
    <location>
        <begin position="1"/>
        <end position="37"/>
    </location>
</feature>
<organism evidence="2 3">
    <name type="scientific">Acer saccharum</name>
    <name type="common">Sugar maple</name>
    <dbReference type="NCBI Taxonomy" id="4024"/>
    <lineage>
        <taxon>Eukaryota</taxon>
        <taxon>Viridiplantae</taxon>
        <taxon>Streptophyta</taxon>
        <taxon>Embryophyta</taxon>
        <taxon>Tracheophyta</taxon>
        <taxon>Spermatophyta</taxon>
        <taxon>Magnoliopsida</taxon>
        <taxon>eudicotyledons</taxon>
        <taxon>Gunneridae</taxon>
        <taxon>Pentapetalae</taxon>
        <taxon>rosids</taxon>
        <taxon>malvids</taxon>
        <taxon>Sapindales</taxon>
        <taxon>Sapindaceae</taxon>
        <taxon>Hippocastanoideae</taxon>
        <taxon>Acereae</taxon>
        <taxon>Acer</taxon>
    </lineage>
</organism>
<dbReference type="PANTHER" id="PTHR35701:SF1">
    <property type="entry name" value="OS11G0148400 PROTEIN"/>
    <property type="match status" value="1"/>
</dbReference>
<dbReference type="Proteomes" id="UP001168877">
    <property type="component" value="Unassembled WGS sequence"/>
</dbReference>
<keyword evidence="3" id="KW-1185">Reference proteome</keyword>
<feature type="region of interest" description="Disordered" evidence="1">
    <location>
        <begin position="280"/>
        <end position="307"/>
    </location>
</feature>
<dbReference type="AlphaFoldDB" id="A0AA39T052"/>
<protein>
    <submittedName>
        <fullName evidence="2">Uncharacterized protein</fullName>
    </submittedName>
</protein>
<dbReference type="PANTHER" id="PTHR35701">
    <property type="entry name" value="OS11G0148400 PROTEIN"/>
    <property type="match status" value="1"/>
</dbReference>
<evidence type="ECO:0000313" key="2">
    <source>
        <dbReference type="EMBL" id="KAK0600608.1"/>
    </source>
</evidence>
<accession>A0AA39T052</accession>
<sequence>MAENQTAEDDDEEGFGDFTFAAPAAVPPQTNIKINGGGPDLSFNNLKINGGGNYDDDDDDWGDFVTFPTVSHSQSMKAKPFDDPFSFVSDPAPNPVESKWVNQVERLPLSCLEKWKRRRRRRRRRRRKYQLAWAEFGFKWIELDSNGLNSVSDGDFSWEFKGSEPKLAAGDFNFKTDHLVKAGNGPDSDFSVFNLGRNVLGSDLNGLSSKPSGVNQMTLNFNGVVLDTNGLSSNFNGVNLDANRLSSNFNGVNADANGSSLVDDNENFGDDDEWEFQDAKSEMQSENSNSKVNSKEPENFVGNGVHDPTNLFVASDGISQKSGEWDFGFEFNKSSVTQDVTNCNSYSSTKAKER</sequence>